<keyword evidence="2" id="KW-1185">Reference proteome</keyword>
<reference evidence="1 2" key="1">
    <citation type="submission" date="2020-10" db="EMBL/GenBank/DDBJ databases">
        <title>Genomic Encyclopedia of Type Strains, Phase IV (KMG-IV): sequencing the most valuable type-strain genomes for metagenomic binning, comparative biology and taxonomic classification.</title>
        <authorList>
            <person name="Goeker M."/>
        </authorList>
    </citation>
    <scope>NUCLEOTIDE SEQUENCE [LARGE SCALE GENOMIC DNA]</scope>
    <source>
        <strain evidence="1 2">DSM 4194</strain>
    </source>
</reference>
<protein>
    <submittedName>
        <fullName evidence="1">Uncharacterized protein</fullName>
    </submittedName>
</protein>
<sequence length="114" mass="13574">MFFWLYRSLIIFIGTLFLSTFLYAQDWTVSGKRGMMTFVVIKKEREKDETIYLEAIKSICSEGEFCKILFWSNQADVPKSWPMTENERNSKVADYYFNGNSGENKFYFKYSDDQ</sequence>
<dbReference type="Proteomes" id="UP000639010">
    <property type="component" value="Unassembled WGS sequence"/>
</dbReference>
<dbReference type="EMBL" id="JADBGG010000054">
    <property type="protein sequence ID" value="MBE1427276.1"/>
    <property type="molecule type" value="Genomic_DNA"/>
</dbReference>
<organism evidence="1 2">
    <name type="scientific">Desulfomicrobium macestii</name>
    <dbReference type="NCBI Taxonomy" id="90731"/>
    <lineage>
        <taxon>Bacteria</taxon>
        <taxon>Pseudomonadati</taxon>
        <taxon>Thermodesulfobacteriota</taxon>
        <taxon>Desulfovibrionia</taxon>
        <taxon>Desulfovibrionales</taxon>
        <taxon>Desulfomicrobiaceae</taxon>
        <taxon>Desulfomicrobium</taxon>
    </lineage>
</organism>
<evidence type="ECO:0000313" key="2">
    <source>
        <dbReference type="Proteomes" id="UP000639010"/>
    </source>
</evidence>
<accession>A0ABR9H968</accession>
<gene>
    <name evidence="1" type="ORF">H4684_003968</name>
</gene>
<evidence type="ECO:0000313" key="1">
    <source>
        <dbReference type="EMBL" id="MBE1427276.1"/>
    </source>
</evidence>
<name>A0ABR9H968_9BACT</name>
<comment type="caution">
    <text evidence="1">The sequence shown here is derived from an EMBL/GenBank/DDBJ whole genome shotgun (WGS) entry which is preliminary data.</text>
</comment>
<proteinExistence type="predicted"/>